<evidence type="ECO:0000256" key="1">
    <source>
        <dbReference type="SAM" id="SignalP"/>
    </source>
</evidence>
<keyword evidence="3" id="KW-1185">Reference proteome</keyword>
<gene>
    <name evidence="2" type="ORF">FK178_05845</name>
</gene>
<feature type="chain" id="PRO_5022958766" evidence="1">
    <location>
        <begin position="24"/>
        <end position="189"/>
    </location>
</feature>
<dbReference type="RefSeq" id="WP_146832043.1">
    <property type="nucleotide sequence ID" value="NZ_CP042476.1"/>
</dbReference>
<dbReference type="Proteomes" id="UP000321954">
    <property type="component" value="Chromosome"/>
</dbReference>
<sequence>MKHLKFLLLPVIGILLSCGSDDAMQPILQEEDFSTDLFFSEYVEGSSFNKALEIVNLTGRIVDLNAGGYSIRKQSNGTGEWMGELLLTGSLPHRNVYVIGNENAELSEIINNANILKTGAPMDFNGNDPIGLFKNGVLIDIIGNFNDPEDFGKDVTLIRKYDSTGPSEEFNPAGWETLEIDSVNNLGRY</sequence>
<dbReference type="KEGG" id="anp:FK178_05845"/>
<evidence type="ECO:0000313" key="3">
    <source>
        <dbReference type="Proteomes" id="UP000321954"/>
    </source>
</evidence>
<dbReference type="PANTHER" id="PTHR42834">
    <property type="entry name" value="ENDONUCLEASE/EXONUCLEASE/PHOSPHATASE FAMILY PROTEIN (AFU_ORTHOLOGUE AFUA_3G09210)"/>
    <property type="match status" value="1"/>
</dbReference>
<dbReference type="AlphaFoldDB" id="A0A5B8YKV8"/>
<protein>
    <submittedName>
        <fullName evidence="2">Lamin tail domain-containing protein</fullName>
    </submittedName>
</protein>
<feature type="signal peptide" evidence="1">
    <location>
        <begin position="1"/>
        <end position="23"/>
    </location>
</feature>
<dbReference type="EMBL" id="CP042476">
    <property type="protein sequence ID" value="QED37263.1"/>
    <property type="molecule type" value="Genomic_DNA"/>
</dbReference>
<evidence type="ECO:0000313" key="2">
    <source>
        <dbReference type="EMBL" id="QED37263.1"/>
    </source>
</evidence>
<reference evidence="2 3" key="1">
    <citation type="submission" date="2019-08" db="EMBL/GenBank/DDBJ databases">
        <title>Antarcticibacterium arcticum sp. nov., a bacterium isolated from marine sediment of the Canadian Beaufort Sea.</title>
        <authorList>
            <person name="Lee Y.M."/>
            <person name="Baek K."/>
            <person name="Lee D.-H."/>
            <person name="Shin S.C."/>
            <person name="Jin Y.K."/>
            <person name="Park Y."/>
        </authorList>
    </citation>
    <scope>NUCLEOTIDE SEQUENCE [LARGE SCALE GENOMIC DNA]</scope>
    <source>
        <strain evidence="2 3">PAMC 28998</strain>
    </source>
</reference>
<dbReference type="PROSITE" id="PS51257">
    <property type="entry name" value="PROKAR_LIPOPROTEIN"/>
    <property type="match status" value="1"/>
</dbReference>
<name>A0A5B8YKV8_9FLAO</name>
<proteinExistence type="predicted"/>
<accession>A0A5B8YKV8</accession>
<organism evidence="2 3">
    <name type="scientific">Antarcticibacterium arcticum</name>
    <dbReference type="NCBI Taxonomy" id="2585771"/>
    <lineage>
        <taxon>Bacteria</taxon>
        <taxon>Pseudomonadati</taxon>
        <taxon>Bacteroidota</taxon>
        <taxon>Flavobacteriia</taxon>
        <taxon>Flavobacteriales</taxon>
        <taxon>Flavobacteriaceae</taxon>
        <taxon>Antarcticibacterium</taxon>
    </lineage>
</organism>
<keyword evidence="1" id="KW-0732">Signal</keyword>
<dbReference type="PANTHER" id="PTHR42834:SF1">
    <property type="entry name" value="ENDONUCLEASE_EXONUCLEASE_PHOSPHATASE FAMILY PROTEIN (AFU_ORTHOLOGUE AFUA_3G09210)"/>
    <property type="match status" value="1"/>
</dbReference>
<dbReference type="OrthoDB" id="5485925at2"/>